<gene>
    <name evidence="2" type="ORF">SAMN05661012_03737</name>
    <name evidence="3" type="ORF">SR876_20440</name>
</gene>
<protein>
    <submittedName>
        <fullName evidence="2">ComF family protein</fullName>
    </submittedName>
</protein>
<evidence type="ECO:0000313" key="2">
    <source>
        <dbReference type="EMBL" id="SFW71209.1"/>
    </source>
</evidence>
<dbReference type="Proteomes" id="UP001326715">
    <property type="component" value="Chromosome"/>
</dbReference>
<dbReference type="CDD" id="cd06223">
    <property type="entry name" value="PRTases_typeI"/>
    <property type="match status" value="1"/>
</dbReference>
<dbReference type="STRING" id="1004.SAMN05661012_03737"/>
<proteinExistence type="inferred from homology"/>
<reference evidence="2 4" key="1">
    <citation type="submission" date="2016-11" db="EMBL/GenBank/DDBJ databases">
        <authorList>
            <person name="Jaros S."/>
            <person name="Januszkiewicz K."/>
            <person name="Wedrychowicz H."/>
        </authorList>
    </citation>
    <scope>NUCLEOTIDE SEQUENCE [LARGE SCALE GENOMIC DNA]</scope>
    <source>
        <strain evidence="2 4">DSM 784</strain>
    </source>
</reference>
<dbReference type="RefSeq" id="WP_072362748.1">
    <property type="nucleotide sequence ID" value="NZ_CP139972.1"/>
</dbReference>
<dbReference type="Proteomes" id="UP000183788">
    <property type="component" value="Unassembled WGS sequence"/>
</dbReference>
<dbReference type="AlphaFoldDB" id="A0A1K1RGZ3"/>
<organism evidence="2 4">
    <name type="scientific">Chitinophaga sancti</name>
    <dbReference type="NCBI Taxonomy" id="1004"/>
    <lineage>
        <taxon>Bacteria</taxon>
        <taxon>Pseudomonadati</taxon>
        <taxon>Bacteroidota</taxon>
        <taxon>Chitinophagia</taxon>
        <taxon>Chitinophagales</taxon>
        <taxon>Chitinophagaceae</taxon>
        <taxon>Chitinophaga</taxon>
    </lineage>
</organism>
<dbReference type="InterPro" id="IPR000836">
    <property type="entry name" value="PRTase_dom"/>
</dbReference>
<evidence type="ECO:0000256" key="1">
    <source>
        <dbReference type="ARBA" id="ARBA00008007"/>
    </source>
</evidence>
<dbReference type="InterPro" id="IPR051910">
    <property type="entry name" value="ComF/GntX_DNA_util-trans"/>
</dbReference>
<dbReference type="PANTHER" id="PTHR47505:SF1">
    <property type="entry name" value="DNA UTILIZATION PROTEIN YHGH"/>
    <property type="match status" value="1"/>
</dbReference>
<dbReference type="OrthoDB" id="9779910at2"/>
<comment type="similarity">
    <text evidence="1">Belongs to the ComF/GntX family.</text>
</comment>
<dbReference type="PANTHER" id="PTHR47505">
    <property type="entry name" value="DNA UTILIZATION PROTEIN YHGH"/>
    <property type="match status" value="1"/>
</dbReference>
<dbReference type="Gene3D" id="3.40.50.2020">
    <property type="match status" value="1"/>
</dbReference>
<name>A0A1K1RGZ3_9BACT</name>
<sequence length="226" mass="25590">MLTALLHLCFPHVCESCGTTLTPTEAFLCHQCMIQLPRTGFQHYTENPVEKLFYGRVPVQHAIAAYYFSQASMLRKLVHKIKYRHKRKLSIYMGKQIGKILAQTSWIHEITCIVPVPITKKREKFRGYNQSALLSAGIAAITGKPVFAHALKRTSFTSSQTRKGRVLRWQNVQHAFKLEQPELLKGEHVLLIDDVITTGATTEACGKLFQQANIPFSICSLAYAHH</sequence>
<evidence type="ECO:0000313" key="3">
    <source>
        <dbReference type="EMBL" id="WQG87295.1"/>
    </source>
</evidence>
<accession>A0A1K1RGZ3</accession>
<dbReference type="SUPFAM" id="SSF53271">
    <property type="entry name" value="PRTase-like"/>
    <property type="match status" value="1"/>
</dbReference>
<keyword evidence="5" id="KW-1185">Reference proteome</keyword>
<evidence type="ECO:0000313" key="4">
    <source>
        <dbReference type="Proteomes" id="UP000183788"/>
    </source>
</evidence>
<dbReference type="EMBL" id="FPIZ01000012">
    <property type="protein sequence ID" value="SFW71209.1"/>
    <property type="molecule type" value="Genomic_DNA"/>
</dbReference>
<dbReference type="InterPro" id="IPR029057">
    <property type="entry name" value="PRTase-like"/>
</dbReference>
<dbReference type="EMBL" id="CP140154">
    <property type="protein sequence ID" value="WQG87295.1"/>
    <property type="molecule type" value="Genomic_DNA"/>
</dbReference>
<evidence type="ECO:0000313" key="5">
    <source>
        <dbReference type="Proteomes" id="UP001326715"/>
    </source>
</evidence>
<reference evidence="3 5" key="2">
    <citation type="submission" date="2023-11" db="EMBL/GenBank/DDBJ databases">
        <title>MicrobeMod: A computational toolkit for identifying prokaryotic methylation and restriction-modification with nanopore sequencing.</title>
        <authorList>
            <person name="Crits-Christoph A."/>
            <person name="Kang S.C."/>
            <person name="Lee H."/>
            <person name="Ostrov N."/>
        </authorList>
    </citation>
    <scope>NUCLEOTIDE SEQUENCE [LARGE SCALE GENOMIC DNA]</scope>
    <source>
        <strain evidence="3 5">ATCC 23090</strain>
    </source>
</reference>